<dbReference type="GO" id="GO:0043124">
    <property type="term" value="P:negative regulation of canonical NF-kappaB signal transduction"/>
    <property type="evidence" value="ECO:0007669"/>
    <property type="project" value="InterPro"/>
</dbReference>
<dbReference type="InterPro" id="IPR027417">
    <property type="entry name" value="P-loop_NTPase"/>
</dbReference>
<evidence type="ECO:0000256" key="4">
    <source>
        <dbReference type="SAM" id="MobiDB-lite"/>
    </source>
</evidence>
<dbReference type="GO" id="GO:0002098">
    <property type="term" value="P:tRNA wobble uridine modification"/>
    <property type="evidence" value="ECO:0007669"/>
    <property type="project" value="InterPro"/>
</dbReference>
<evidence type="ECO:0000256" key="2">
    <source>
        <dbReference type="ARBA" id="ARBA00022741"/>
    </source>
</evidence>
<dbReference type="PANTHER" id="PTHR46152">
    <property type="entry name" value="NF-KAPPA-B INHIBITOR-INTERACTING RAS-LIKE PROTEIN"/>
    <property type="match status" value="1"/>
</dbReference>
<evidence type="ECO:0000313" key="5">
    <source>
        <dbReference type="EMBL" id="PIO71596.1"/>
    </source>
</evidence>
<evidence type="ECO:0000256" key="1">
    <source>
        <dbReference type="ARBA" id="ARBA00008094"/>
    </source>
</evidence>
<dbReference type="GO" id="GO:0032484">
    <property type="term" value="P:Ral protein signal transduction"/>
    <property type="evidence" value="ECO:0007669"/>
    <property type="project" value="TreeGrafter"/>
</dbReference>
<dbReference type="GO" id="GO:0005525">
    <property type="term" value="F:GTP binding"/>
    <property type="evidence" value="ECO:0007669"/>
    <property type="project" value="UniProtKB-KW"/>
</dbReference>
<evidence type="ECO:0000256" key="3">
    <source>
        <dbReference type="ARBA" id="ARBA00023134"/>
    </source>
</evidence>
<dbReference type="Gene3D" id="3.40.50.300">
    <property type="entry name" value="P-loop containing nucleotide triphosphate hydrolases"/>
    <property type="match status" value="2"/>
</dbReference>
<gene>
    <name evidence="5" type="ORF">TELCIR_06498</name>
</gene>
<proteinExistence type="inferred from homology"/>
<dbReference type="PANTHER" id="PTHR46152:SF3">
    <property type="entry name" value="NF-KAPPA-B INHIBITOR-INTERACTING RAS-LIKE PROTEIN"/>
    <property type="match status" value="1"/>
</dbReference>
<name>A0A2G9UN66_TELCI</name>
<dbReference type="InterPro" id="IPR042227">
    <property type="entry name" value="KBRS"/>
</dbReference>
<dbReference type="EMBL" id="KZ345906">
    <property type="protein sequence ID" value="PIO71596.1"/>
    <property type="molecule type" value="Genomic_DNA"/>
</dbReference>
<dbReference type="Pfam" id="PF05625">
    <property type="entry name" value="PAXNEB"/>
    <property type="match status" value="1"/>
</dbReference>
<keyword evidence="3" id="KW-0342">GTP-binding</keyword>
<dbReference type="GO" id="GO:0032794">
    <property type="term" value="F:GTPase activating protein binding"/>
    <property type="evidence" value="ECO:0007669"/>
    <property type="project" value="TreeGrafter"/>
</dbReference>
<dbReference type="InterPro" id="IPR001806">
    <property type="entry name" value="Small_GTPase"/>
</dbReference>
<reference evidence="5 6" key="1">
    <citation type="submission" date="2015-09" db="EMBL/GenBank/DDBJ databases">
        <title>Draft genome of the parasitic nematode Teladorsagia circumcincta isolate WARC Sus (inbred).</title>
        <authorList>
            <person name="Mitreva M."/>
        </authorList>
    </citation>
    <scope>NUCLEOTIDE SEQUENCE [LARGE SCALE GENOMIC DNA]</scope>
    <source>
        <strain evidence="5 6">S</strain>
    </source>
</reference>
<dbReference type="PRINTS" id="PR00449">
    <property type="entry name" value="RASTRNSFRMNG"/>
</dbReference>
<keyword evidence="2" id="KW-0547">Nucleotide-binding</keyword>
<feature type="compositionally biased region" description="Polar residues" evidence="4">
    <location>
        <begin position="131"/>
        <end position="146"/>
    </location>
</feature>
<keyword evidence="6" id="KW-1185">Reference proteome</keyword>
<evidence type="ECO:0000313" key="6">
    <source>
        <dbReference type="Proteomes" id="UP000230423"/>
    </source>
</evidence>
<feature type="region of interest" description="Disordered" evidence="4">
    <location>
        <begin position="426"/>
        <end position="445"/>
    </location>
</feature>
<comment type="similarity">
    <text evidence="1">Belongs to the small GTPase superfamily. Ras family. KappaB-Ras subfamily.</text>
</comment>
<dbReference type="SUPFAM" id="SSF52540">
    <property type="entry name" value="P-loop containing nucleoside triphosphate hydrolases"/>
    <property type="match status" value="1"/>
</dbReference>
<dbReference type="PROSITE" id="PS51421">
    <property type="entry name" value="RAS"/>
    <property type="match status" value="1"/>
</dbReference>
<dbReference type="GO" id="GO:0033588">
    <property type="term" value="C:elongator holoenzyme complex"/>
    <property type="evidence" value="ECO:0007669"/>
    <property type="project" value="InterPro"/>
</dbReference>
<organism evidence="5 6">
    <name type="scientific">Teladorsagia circumcincta</name>
    <name type="common">Brown stomach worm</name>
    <name type="synonym">Ostertagia circumcincta</name>
    <dbReference type="NCBI Taxonomy" id="45464"/>
    <lineage>
        <taxon>Eukaryota</taxon>
        <taxon>Metazoa</taxon>
        <taxon>Ecdysozoa</taxon>
        <taxon>Nematoda</taxon>
        <taxon>Chromadorea</taxon>
        <taxon>Rhabditida</taxon>
        <taxon>Rhabditina</taxon>
        <taxon>Rhabditomorpha</taxon>
        <taxon>Strongyloidea</taxon>
        <taxon>Trichostrongylidae</taxon>
        <taxon>Teladorsagia</taxon>
    </lineage>
</organism>
<dbReference type="GO" id="GO:0003924">
    <property type="term" value="F:GTPase activity"/>
    <property type="evidence" value="ECO:0007669"/>
    <property type="project" value="InterPro"/>
</dbReference>
<dbReference type="AlphaFoldDB" id="A0A2G9UN66"/>
<dbReference type="SMART" id="SM00173">
    <property type="entry name" value="RAS"/>
    <property type="match status" value="1"/>
</dbReference>
<dbReference type="PROSITE" id="PS51419">
    <property type="entry name" value="RAB"/>
    <property type="match status" value="1"/>
</dbReference>
<dbReference type="CDD" id="cd19494">
    <property type="entry name" value="Elp4"/>
    <property type="match status" value="1"/>
</dbReference>
<dbReference type="InterPro" id="IPR008728">
    <property type="entry name" value="Elongator_complex_protein_4"/>
</dbReference>
<dbReference type="UniPathway" id="UPA00988"/>
<dbReference type="Proteomes" id="UP000230423">
    <property type="component" value="Unassembled WGS sequence"/>
</dbReference>
<feature type="region of interest" description="Disordered" evidence="4">
    <location>
        <begin position="127"/>
        <end position="152"/>
    </location>
</feature>
<feature type="compositionally biased region" description="Low complexity" evidence="4">
    <location>
        <begin position="432"/>
        <end position="444"/>
    </location>
</feature>
<dbReference type="SMART" id="SM00175">
    <property type="entry name" value="RAB"/>
    <property type="match status" value="1"/>
</dbReference>
<protein>
    <submittedName>
        <fullName evidence="5">GTP-binding domain protein</fullName>
    </submittedName>
</protein>
<dbReference type="Pfam" id="PF00071">
    <property type="entry name" value="Ras"/>
    <property type="match status" value="1"/>
</dbReference>
<accession>A0A2G9UN66</accession>
<feature type="region of interest" description="Disordered" evidence="4">
    <location>
        <begin position="21"/>
        <end position="44"/>
    </location>
</feature>
<sequence>MMSESSPVVVWRQQRFPAALAAGATTSATGPAGPSSPNRRSSLSSANRRYSFAQLVFGTSALIKQNLNSVPPREWYSSDEEEENSPGVLPSLLVVVTQAVPRRQAKTCNISGFGPMPAVPESIRESDYLPSETSPTKRCVSSSTHELLTRPAHPPKSAPLCMGRAMRVVVVGGRRVGKTAILRQVACFEDITTKKYEPTIDDTYQVMLEEADRPREILIFHDTGGLADHGPAELKKPYLQVADAFVLVYSVADHESFNRMDLLKKFIEKHFGKDRKEVPIVALGNMRDLANRRVDSDFAYSWAARERVKLFEVSAKDRNSLVDFVQYLGQRHFHPIILMNLNDIARLKGCTLKGRSLETSCGCSAVDALLGGALPISTFFCVDELNSRGYAESLAKYFIAEGLYCGHDVLVVDPLDGDKIWKGIPTRIEGQPSSNSSSALPNSSDHPEDLRIAFRYAAKPQVNSSIGEKNRYDLGKPLNTEMFSSQILRYDGSSSYEALYEHITDLCRSERYIMTRGPTKNLLRIVIRHLGSPIWSDSSSFSAFLVRIRPLLRKSYVVLFATSESETMYRKHSEELFVTADVYIQLVAISEEEQKKLGSLDKYHGYLRILRIPRITSVGTHNPPVDLVFTQKRNSFDVSILHLPPAVADGDKSPKTPCNIDF</sequence>
<dbReference type="OrthoDB" id="10002389at2759"/>